<dbReference type="SUPFAM" id="SSF109728">
    <property type="entry name" value="Hypothetical protein AF0491, middle domain"/>
    <property type="match status" value="1"/>
</dbReference>
<dbReference type="Pfam" id="PF20268">
    <property type="entry name" value="SBDS_C"/>
    <property type="match status" value="1"/>
</dbReference>
<dbReference type="PANTHER" id="PTHR10927:SF4">
    <property type="entry name" value="RIBOSOME MATURATION PROTEIN SDO1 HOMOLOG"/>
    <property type="match status" value="1"/>
</dbReference>
<evidence type="ECO:0000259" key="3">
    <source>
        <dbReference type="Pfam" id="PF09377"/>
    </source>
</evidence>
<dbReference type="SUPFAM" id="SSF54980">
    <property type="entry name" value="EF-G C-terminal domain-like"/>
    <property type="match status" value="1"/>
</dbReference>
<evidence type="ECO:0000256" key="1">
    <source>
        <dbReference type="ARBA" id="ARBA00007433"/>
    </source>
</evidence>
<dbReference type="AlphaFoldDB" id="A0A7T9DJK1"/>
<dbReference type="InterPro" id="IPR046928">
    <property type="entry name" value="SDO1/SBDS_C"/>
</dbReference>
<feature type="domain" description="Ribosome maturation protein SDO1/SBDS central" evidence="3">
    <location>
        <begin position="101"/>
        <end position="161"/>
    </location>
</feature>
<dbReference type="InterPro" id="IPR002140">
    <property type="entry name" value="Sdo1/SBDS"/>
</dbReference>
<dbReference type="Pfam" id="PF01172">
    <property type="entry name" value="SBDS_N"/>
    <property type="match status" value="1"/>
</dbReference>
<dbReference type="InterPro" id="IPR039100">
    <property type="entry name" value="Sdo1/SBDS-like"/>
</dbReference>
<reference evidence="5" key="1">
    <citation type="submission" date="2020-11" db="EMBL/GenBank/DDBJ databases">
        <title>Connecting structure to function with the recovery of over 1000 high-quality activated sludge metagenome-assembled genomes encoding full-length rRNA genes using long-read sequencing.</title>
        <authorList>
            <person name="Singleton C.M."/>
            <person name="Petriglieri F."/>
            <person name="Kristensen J.M."/>
            <person name="Kirkegaard R.H."/>
            <person name="Michaelsen T.Y."/>
            <person name="Andersen M.H."/>
            <person name="Karst S.M."/>
            <person name="Dueholm M.S."/>
            <person name="Nielsen P.H."/>
            <person name="Albertsen M."/>
        </authorList>
    </citation>
    <scope>NUCLEOTIDE SEQUENCE</scope>
    <source>
        <strain evidence="5">Fred_18-Q3-R57-64_BAT3C.431</strain>
    </source>
</reference>
<dbReference type="InterPro" id="IPR037188">
    <property type="entry name" value="Sdo1/SBDS_central_sf"/>
</dbReference>
<dbReference type="Gene3D" id="3.30.1250.10">
    <property type="entry name" value="Ribosome maturation protein SBDS, N-terminal domain"/>
    <property type="match status" value="1"/>
</dbReference>
<sequence>MVKLEEAVIARYTHAGHHFELLVDPDLALKMKKGQSVSLDDLLAVETIFVDAHKGKEQSESLVKEVFGTTDIREIAPKIVKEGEVQLTTEQRKVLREQKWKELVAFIARNAVNPQTNAPHPPQRIENALNEAKVHVDEFKDVVEQVNEILPKIRRLIPISMEKSLVAFRIPPVFVAKALNILHAYDMKKQEWQNDGSLIAVVEIAAGMRQELFDKLNGISKGEIASKLLDKPL</sequence>
<feature type="domain" description="Ribosome maturation protein SDO1/SBDS C-terminal" evidence="4">
    <location>
        <begin position="166"/>
        <end position="230"/>
    </location>
</feature>
<dbReference type="PANTHER" id="PTHR10927">
    <property type="entry name" value="RIBOSOME MATURATION PROTEIN SBDS"/>
    <property type="match status" value="1"/>
</dbReference>
<evidence type="ECO:0000313" key="5">
    <source>
        <dbReference type="EMBL" id="QQR92529.1"/>
    </source>
</evidence>
<dbReference type="SUPFAM" id="SSF89895">
    <property type="entry name" value="FYSH domain"/>
    <property type="match status" value="1"/>
</dbReference>
<feature type="domain" description="Ribosome maturation protein SDO1/SBDS N-terminal" evidence="2">
    <location>
        <begin position="7"/>
        <end position="93"/>
    </location>
</feature>
<dbReference type="InterPro" id="IPR035647">
    <property type="entry name" value="EFG_III/V"/>
</dbReference>
<gene>
    <name evidence="5" type="ORF">IPJ89_05280</name>
</gene>
<dbReference type="InterPro" id="IPR018978">
    <property type="entry name" value="SDO1/SBDS_central"/>
</dbReference>
<proteinExistence type="inferred from homology"/>
<comment type="similarity">
    <text evidence="1">Belongs to the SDO1/SBDS family.</text>
</comment>
<dbReference type="NCBIfam" id="TIGR00291">
    <property type="entry name" value="RNA_SBDS"/>
    <property type="match status" value="1"/>
</dbReference>
<accession>A0A7T9DJK1</accession>
<organism evidence="5">
    <name type="scientific">Candidatus Iainarchaeum sp</name>
    <dbReference type="NCBI Taxonomy" id="3101447"/>
    <lineage>
        <taxon>Archaea</taxon>
        <taxon>Candidatus Iainarchaeota</taxon>
        <taxon>Candidatus Iainarchaeia</taxon>
        <taxon>Candidatus Iainarchaeales</taxon>
        <taxon>Candidatus Iainarchaeaceae</taxon>
        <taxon>Candidatus Iainarchaeum</taxon>
    </lineage>
</organism>
<protein>
    <submittedName>
        <fullName evidence="5">Ribosome assembly factor SBDS</fullName>
    </submittedName>
</protein>
<dbReference type="InterPro" id="IPR036786">
    <property type="entry name" value="Ribosome_mat_SBDS_N_sf"/>
</dbReference>
<dbReference type="Pfam" id="PF09377">
    <property type="entry name" value="SBDS_domain_II"/>
    <property type="match status" value="1"/>
</dbReference>
<dbReference type="Proteomes" id="UP000596004">
    <property type="component" value="Chromosome"/>
</dbReference>
<dbReference type="Gene3D" id="3.30.70.240">
    <property type="match status" value="1"/>
</dbReference>
<dbReference type="EMBL" id="CP064981">
    <property type="protein sequence ID" value="QQR92529.1"/>
    <property type="molecule type" value="Genomic_DNA"/>
</dbReference>
<dbReference type="InterPro" id="IPR019783">
    <property type="entry name" value="SDO1/SBDS_N"/>
</dbReference>
<dbReference type="GO" id="GO:0042256">
    <property type="term" value="P:cytosolic ribosome assembly"/>
    <property type="evidence" value="ECO:0007669"/>
    <property type="project" value="InterPro"/>
</dbReference>
<evidence type="ECO:0000259" key="4">
    <source>
        <dbReference type="Pfam" id="PF20268"/>
    </source>
</evidence>
<name>A0A7T9DJK1_9ARCH</name>
<evidence type="ECO:0000259" key="2">
    <source>
        <dbReference type="Pfam" id="PF01172"/>
    </source>
</evidence>
<dbReference type="Gene3D" id="1.10.10.900">
    <property type="entry name" value="SBDS protein C-terminal domain, subdomain 1"/>
    <property type="match status" value="1"/>
</dbReference>